<protein>
    <submittedName>
        <fullName evidence="2">DUF4845 domain-containing protein</fullName>
    </submittedName>
</protein>
<keyword evidence="1" id="KW-0472">Membrane</keyword>
<reference evidence="2 3" key="1">
    <citation type="submission" date="2023-11" db="EMBL/GenBank/DDBJ databases">
        <title>MicrobeMod: A computational toolkit for identifying prokaryotic methylation and restriction-modification with nanopore sequencing.</title>
        <authorList>
            <person name="Crits-Christoph A."/>
            <person name="Kang S.C."/>
            <person name="Lee H."/>
            <person name="Ostrov N."/>
        </authorList>
    </citation>
    <scope>NUCLEOTIDE SEQUENCE [LARGE SCALE GENOMIC DNA]</scope>
    <source>
        <strain evidence="2 3">ATCC 25935</strain>
    </source>
</reference>
<feature type="transmembrane region" description="Helical" evidence="1">
    <location>
        <begin position="12"/>
        <end position="32"/>
    </location>
</feature>
<name>A0ABZ0XTJ8_9BURK</name>
<dbReference type="GeneID" id="43162055"/>
<organism evidence="2 3">
    <name type="scientific">Duganella zoogloeoides</name>
    <dbReference type="NCBI Taxonomy" id="75659"/>
    <lineage>
        <taxon>Bacteria</taxon>
        <taxon>Pseudomonadati</taxon>
        <taxon>Pseudomonadota</taxon>
        <taxon>Betaproteobacteria</taxon>
        <taxon>Burkholderiales</taxon>
        <taxon>Oxalobacteraceae</taxon>
        <taxon>Telluria group</taxon>
        <taxon>Duganella</taxon>
    </lineage>
</organism>
<dbReference type="Pfam" id="PF16137">
    <property type="entry name" value="DUF4845"/>
    <property type="match status" value="1"/>
</dbReference>
<evidence type="ECO:0000313" key="3">
    <source>
        <dbReference type="Proteomes" id="UP001326110"/>
    </source>
</evidence>
<evidence type="ECO:0000256" key="1">
    <source>
        <dbReference type="SAM" id="Phobius"/>
    </source>
</evidence>
<proteinExistence type="predicted"/>
<keyword evidence="1" id="KW-0812">Transmembrane</keyword>
<accession>A0ABZ0XTJ8</accession>
<keyword evidence="3" id="KW-1185">Reference proteome</keyword>
<evidence type="ECO:0000313" key="2">
    <source>
        <dbReference type="EMBL" id="WQH02734.1"/>
    </source>
</evidence>
<keyword evidence="1" id="KW-1133">Transmembrane helix</keyword>
<sequence length="122" mass="12795">MRTHRQNGVSLTGLILVLAVLGVVAVLALKILPTYTEYRAVKNAIVTAKAAGGNSVPEIRKAFDANATVAYITAISGSDLTIEREGDSVEVSFAYEKKIPLVGPASLLLEYQGTTAAAGKPH</sequence>
<dbReference type="RefSeq" id="WP_040377288.1">
    <property type="nucleotide sequence ID" value="NZ_CP140152.1"/>
</dbReference>
<dbReference type="InterPro" id="IPR032314">
    <property type="entry name" value="DUF4845"/>
</dbReference>
<dbReference type="EMBL" id="CP140152">
    <property type="protein sequence ID" value="WQH02734.1"/>
    <property type="molecule type" value="Genomic_DNA"/>
</dbReference>
<dbReference type="Proteomes" id="UP001326110">
    <property type="component" value="Chromosome"/>
</dbReference>
<gene>
    <name evidence="2" type="ORF">SR858_16840</name>
</gene>